<dbReference type="RefSeq" id="WP_277276909.1">
    <property type="nucleotide sequence ID" value="NZ_JAROCY010000007.1"/>
</dbReference>
<accession>A0ABT6CHP6</accession>
<reference evidence="3 4" key="1">
    <citation type="submission" date="2023-03" db="EMBL/GenBank/DDBJ databases">
        <title>Novosphingobium cyanobacteriorum sp. nov., isolated from a eutrophic reservoir during the Microcystis bloom period.</title>
        <authorList>
            <person name="Kang M."/>
            <person name="Le V."/>
            <person name="Ko S.-R."/>
            <person name="Lee S.-A."/>
            <person name="Ahn C.-Y."/>
        </authorList>
    </citation>
    <scope>NUCLEOTIDE SEQUENCE [LARGE SCALE GENOMIC DNA]</scope>
    <source>
        <strain evidence="3 4">HBC54</strain>
    </source>
</reference>
<keyword evidence="4" id="KW-1185">Reference proteome</keyword>
<keyword evidence="1" id="KW-0175">Coiled coil</keyword>
<evidence type="ECO:0000313" key="4">
    <source>
        <dbReference type="Proteomes" id="UP001222770"/>
    </source>
</evidence>
<evidence type="ECO:0000256" key="2">
    <source>
        <dbReference type="SAM" id="MobiDB-lite"/>
    </source>
</evidence>
<evidence type="ECO:0008006" key="5">
    <source>
        <dbReference type="Google" id="ProtNLM"/>
    </source>
</evidence>
<comment type="caution">
    <text evidence="3">The sequence shown here is derived from an EMBL/GenBank/DDBJ whole genome shotgun (WGS) entry which is preliminary data.</text>
</comment>
<evidence type="ECO:0000256" key="1">
    <source>
        <dbReference type="SAM" id="Coils"/>
    </source>
</evidence>
<organism evidence="3 4">
    <name type="scientific">Novosphingobium cyanobacteriorum</name>
    <dbReference type="NCBI Taxonomy" id="3024215"/>
    <lineage>
        <taxon>Bacteria</taxon>
        <taxon>Pseudomonadati</taxon>
        <taxon>Pseudomonadota</taxon>
        <taxon>Alphaproteobacteria</taxon>
        <taxon>Sphingomonadales</taxon>
        <taxon>Sphingomonadaceae</taxon>
        <taxon>Novosphingobium</taxon>
    </lineage>
</organism>
<gene>
    <name evidence="3" type="ORF">POM99_08960</name>
</gene>
<proteinExistence type="predicted"/>
<dbReference type="EMBL" id="JAROCY010000007">
    <property type="protein sequence ID" value="MDF8333327.1"/>
    <property type="molecule type" value="Genomic_DNA"/>
</dbReference>
<dbReference type="Proteomes" id="UP001222770">
    <property type="component" value="Unassembled WGS sequence"/>
</dbReference>
<evidence type="ECO:0000313" key="3">
    <source>
        <dbReference type="EMBL" id="MDF8333327.1"/>
    </source>
</evidence>
<feature type="compositionally biased region" description="Basic and acidic residues" evidence="2">
    <location>
        <begin position="173"/>
        <end position="200"/>
    </location>
</feature>
<feature type="coiled-coil region" evidence="1">
    <location>
        <begin position="31"/>
        <end position="58"/>
    </location>
</feature>
<protein>
    <recommendedName>
        <fullName evidence="5">Cell division protein FtsL</fullName>
    </recommendedName>
</protein>
<feature type="compositionally biased region" description="Low complexity" evidence="2">
    <location>
        <begin position="217"/>
        <end position="237"/>
    </location>
</feature>
<sequence>MIVTANRLRSIGWIALLLLCGALLMVLAFRVNALRSQVHRAEAKIVALKQEKMYLETEFETRANQQQLKAWNDVEFGYVAPTAGQYLENERQLASLSMPADPGAPEPIRVASMDDAVVAQAAFPAMVSPLTGQPMGADAPAVKIDASADGAQPVKVDHATAAASLGEKLATVRRSDDEPAKAKVKDKADTKVKTAGKESVKATAKTAAKKTVEKVAAKPSVKNAAKPKAAAVKTAKAGDSKPNPKTTKPVKLAMKDEKTRK</sequence>
<feature type="region of interest" description="Disordered" evidence="2">
    <location>
        <begin position="170"/>
        <end position="261"/>
    </location>
</feature>
<name>A0ABT6CHP6_9SPHN</name>